<dbReference type="InterPro" id="IPR008969">
    <property type="entry name" value="CarboxyPept-like_regulatory"/>
</dbReference>
<accession>A0A437UA57</accession>
<evidence type="ECO:0000313" key="1">
    <source>
        <dbReference type="EMBL" id="RVU90481.1"/>
    </source>
</evidence>
<dbReference type="SUPFAM" id="SSF49464">
    <property type="entry name" value="Carboxypeptidase regulatory domain-like"/>
    <property type="match status" value="1"/>
</dbReference>
<evidence type="ECO:0000313" key="2">
    <source>
        <dbReference type="Proteomes" id="UP000288951"/>
    </source>
</evidence>
<reference evidence="1" key="1">
    <citation type="submission" date="2018-12" db="EMBL/GenBank/DDBJ databases">
        <title>Draft genome sequence of Flaovobacterium columnare ARS1 isolated from channel catfish in Alabama.</title>
        <authorList>
            <person name="Cai W."/>
            <person name="Arias C."/>
        </authorList>
    </citation>
    <scope>NUCLEOTIDE SEQUENCE [LARGE SCALE GENOMIC DNA]</scope>
    <source>
        <strain evidence="1">ARS1</strain>
    </source>
</reference>
<comment type="caution">
    <text evidence="1">The sequence shown here is derived from an EMBL/GenBank/DDBJ whole genome shotgun (WGS) entry which is preliminary data.</text>
</comment>
<dbReference type="Proteomes" id="UP000288951">
    <property type="component" value="Unassembled WGS sequence"/>
</dbReference>
<organism evidence="1 2">
    <name type="scientific">Flavobacterium columnare</name>
    <dbReference type="NCBI Taxonomy" id="996"/>
    <lineage>
        <taxon>Bacteria</taxon>
        <taxon>Pseudomonadati</taxon>
        <taxon>Bacteroidota</taxon>
        <taxon>Flavobacteriia</taxon>
        <taxon>Flavobacteriales</taxon>
        <taxon>Flavobacteriaceae</taxon>
        <taxon>Flavobacterium</taxon>
    </lineage>
</organism>
<name>A0A437UA57_9FLAO</name>
<keyword evidence="2" id="KW-1185">Reference proteome</keyword>
<dbReference type="AlphaFoldDB" id="A0A437UA57"/>
<dbReference type="OrthoDB" id="848221at2"/>
<dbReference type="EMBL" id="RQSM01000003">
    <property type="protein sequence ID" value="RVU90481.1"/>
    <property type="molecule type" value="Genomic_DNA"/>
</dbReference>
<gene>
    <name evidence="1" type="ORF">EH230_05965</name>
</gene>
<protein>
    <recommendedName>
        <fullName evidence="3">Carboxypeptidase-like regulatory domain-containing protein</fullName>
    </recommendedName>
</protein>
<dbReference type="RefSeq" id="WP_127823197.1">
    <property type="nucleotide sequence ID" value="NZ_RQSM01000003.1"/>
</dbReference>
<proteinExistence type="predicted"/>
<dbReference type="Pfam" id="PF13715">
    <property type="entry name" value="CarbopepD_reg_2"/>
    <property type="match status" value="1"/>
</dbReference>
<evidence type="ECO:0008006" key="3">
    <source>
        <dbReference type="Google" id="ProtNLM"/>
    </source>
</evidence>
<dbReference type="Gene3D" id="2.60.40.1120">
    <property type="entry name" value="Carboxypeptidase-like, regulatory domain"/>
    <property type="match status" value="1"/>
</dbReference>
<sequence>MKFFLLLFTLVCTNCENFDNDYSGYVYDRSTKEPLSKVLVRENFVKNSKQAFTDSNGFFKIKNDSEAITDLVFLLNGYKSDTAVTAWSQHGEKMEYRFLNKKNDTIFLEKEIDTIYIGQ</sequence>